<dbReference type="Proteomes" id="UP000649328">
    <property type="component" value="Unassembled WGS sequence"/>
</dbReference>
<dbReference type="GO" id="GO:0000981">
    <property type="term" value="F:DNA-binding transcription factor activity, RNA polymerase II-specific"/>
    <property type="evidence" value="ECO:0007669"/>
    <property type="project" value="TreeGrafter"/>
</dbReference>
<feature type="compositionally biased region" description="Polar residues" evidence="2">
    <location>
        <begin position="1"/>
        <end position="12"/>
    </location>
</feature>
<reference evidence="5" key="1">
    <citation type="submission" date="2020-10" db="EMBL/GenBank/DDBJ databases">
        <title>The Whole-Genome Sequence of Metschnikowia persimmonesis, a Novel Endophytic Yeast Species Isolated from Medicinal Plant Diospyros kaki Thumb.</title>
        <authorList>
            <person name="Rahmat E."/>
            <person name="Kang Y."/>
        </authorList>
    </citation>
    <scope>NUCLEOTIDE SEQUENCE</scope>
    <source>
        <strain evidence="5">KIOM G15050</strain>
    </source>
</reference>
<dbReference type="InterPro" id="IPR038279">
    <property type="entry name" value="Ndc10_dom2_sf"/>
</dbReference>
<evidence type="ECO:0000256" key="1">
    <source>
        <dbReference type="SAM" id="Coils"/>
    </source>
</evidence>
<evidence type="ECO:0000259" key="4">
    <source>
        <dbReference type="Pfam" id="PF16787"/>
    </source>
</evidence>
<evidence type="ECO:0008006" key="7">
    <source>
        <dbReference type="Google" id="ProtNLM"/>
    </source>
</evidence>
<evidence type="ECO:0000256" key="2">
    <source>
        <dbReference type="SAM" id="MobiDB-lite"/>
    </source>
</evidence>
<gene>
    <name evidence="5" type="ORF">HF325_006350</name>
</gene>
<comment type="caution">
    <text evidence="5">The sequence shown here is derived from an EMBL/GenBank/DDBJ whole genome shotgun (WGS) entry which is preliminary data.</text>
</comment>
<evidence type="ECO:0000259" key="3">
    <source>
        <dbReference type="Pfam" id="PF12550"/>
    </source>
</evidence>
<dbReference type="EMBL" id="JACBPP010000010">
    <property type="protein sequence ID" value="KAF7998818.1"/>
    <property type="molecule type" value="Genomic_DNA"/>
</dbReference>
<feature type="domain" description="Ndc10" evidence="4">
    <location>
        <begin position="332"/>
        <end position="615"/>
    </location>
</feature>
<dbReference type="GO" id="GO:0000978">
    <property type="term" value="F:RNA polymerase II cis-regulatory region sequence-specific DNA binding"/>
    <property type="evidence" value="ECO:0007669"/>
    <property type="project" value="TreeGrafter"/>
</dbReference>
<dbReference type="InterPro" id="IPR031872">
    <property type="entry name" value="NDC10_II"/>
</dbReference>
<dbReference type="AlphaFoldDB" id="A0A8H7GKM7"/>
<dbReference type="GO" id="GO:0060963">
    <property type="term" value="P:positive regulation of ribosomal protein gene transcription by RNA polymerase II"/>
    <property type="evidence" value="ECO:0007669"/>
    <property type="project" value="TreeGrafter"/>
</dbReference>
<feature type="region of interest" description="Disordered" evidence="2">
    <location>
        <begin position="1"/>
        <end position="79"/>
    </location>
</feature>
<dbReference type="Gene3D" id="1.10.443.20">
    <property type="entry name" value="Centromere DNA-binding protein complex CBF3 subunit, domain 2"/>
    <property type="match status" value="1"/>
</dbReference>
<feature type="coiled-coil region" evidence="1">
    <location>
        <begin position="681"/>
        <end position="715"/>
    </location>
</feature>
<dbReference type="PANTHER" id="PTHR37784">
    <property type="entry name" value="PROTEIN MSN1"/>
    <property type="match status" value="1"/>
</dbReference>
<dbReference type="PANTHER" id="PTHR37784:SF2">
    <property type="entry name" value="HIGH-OSMOLARITY-INDUCED TRANSCRIPTION PROTEIN 1"/>
    <property type="match status" value="1"/>
</dbReference>
<protein>
    <recommendedName>
        <fullName evidence="7">Ndc10 domain-containing protein</fullName>
    </recommendedName>
</protein>
<evidence type="ECO:0000313" key="5">
    <source>
        <dbReference type="EMBL" id="KAF7998818.1"/>
    </source>
</evidence>
<keyword evidence="1" id="KW-0175">Coiled coil</keyword>
<accession>A0A8H7GKM7</accession>
<proteinExistence type="predicted"/>
<feature type="compositionally biased region" description="Basic and acidic residues" evidence="2">
    <location>
        <begin position="816"/>
        <end position="825"/>
    </location>
</feature>
<sequence length="946" mass="108285">MNKFNSTAQGSLRNPLIESDECSEDYSDAELSEAGTSDESGMDDEAGSTQRGDELLAEDNNFSAQAESSQREAQSQQDVTSMIRDIHAIRQQPDPDVMRFIDNMIYPQIFFGEHDFSGNIHYKVKQKGEMNENELRLFKFVNKVLQFPPCLSYCGTCADSSARTYAYSIARYVSFMANRGTDENSFSVDGISMADCMDEHLSKRGEANGMATLSGTGSIENFKSALHHLLKCLGIYRTRDMTDIRERKLEIERNWTNIPHIDEVMLLARDRRRLQAKKAELFFHNQVTSESYCPRYTLEQIRQMMRNLYELTGKIHTPTGKRKKSIYDGVNSVLEVLLGHSCLFRGQTKATLELSVMTYSTEETSKGPIDTLGFEIKRSKTLQGKSRHMGCFRHRDVELCLVSAIAMSLWYRFDFKDLYAPLAGDRLPDFADKKSWYRVKVLFADSAKSRNNERVSWSYQNSLVEMCLDSIGFKYNKKTHIGRKIGAQMADAYGLAASQVKRAGLWSNEVIDNSYLNYPFQFMHVTSGHKIEEPYYISRDYMPPVELQKKIFPWLEEAAQKVENRVFPPGATKEAKDEATPRLLHLLEKFRVVILQDLAVMLDKTPNSIFSKHEITRDPLFLQFKAELKEHMAKAPYFEATETQKDVARILSPIYVAKLDSFRFTLERIIAKVEGDVGALKKESREKLNKCNDEINALKTEMIAFKTEMKALEARSEMRADERDRETRLREERNLSLVQSWIEEGVKTILQAITDGGAMPQQRILGSIAAAISDVGSQETMPRVSAIESAPPPPPSQAPAPIVAPRTPEPRPMARQSHDFAKQHPELQMSTETNSVPDLLEEWYESKGNTPSVVERDRLYQTIWRGNPSLYKRRSVIINFIESLLRMKEFRGATRMELGIMLDLTRDKRHLSALCTDLALQRNRAPMIERLKALWLAKQREREQFS</sequence>
<feature type="compositionally biased region" description="Acidic residues" evidence="2">
    <location>
        <begin position="18"/>
        <end position="31"/>
    </location>
</feature>
<feature type="compositionally biased region" description="Low complexity" evidence="2">
    <location>
        <begin position="63"/>
        <end position="77"/>
    </location>
</feature>
<dbReference type="InterPro" id="IPR052146">
    <property type="entry name" value="HOT1"/>
</dbReference>
<organism evidence="5 6">
    <name type="scientific">Metschnikowia pulcherrima</name>
    <dbReference type="NCBI Taxonomy" id="27326"/>
    <lineage>
        <taxon>Eukaryota</taxon>
        <taxon>Fungi</taxon>
        <taxon>Dikarya</taxon>
        <taxon>Ascomycota</taxon>
        <taxon>Saccharomycotina</taxon>
        <taxon>Pichiomycetes</taxon>
        <taxon>Metschnikowiaceae</taxon>
        <taxon>Metschnikowia</taxon>
    </lineage>
</organism>
<feature type="domain" description="Transcription activator GCR1-like" evidence="3">
    <location>
        <begin position="828"/>
        <end position="889"/>
    </location>
</feature>
<evidence type="ECO:0000313" key="6">
    <source>
        <dbReference type="Proteomes" id="UP000649328"/>
    </source>
</evidence>
<dbReference type="InterPro" id="IPR022210">
    <property type="entry name" value="TF_GCR1-like"/>
</dbReference>
<dbReference type="Pfam" id="PF12550">
    <property type="entry name" value="GCR1_C"/>
    <property type="match status" value="1"/>
</dbReference>
<feature type="region of interest" description="Disordered" evidence="2">
    <location>
        <begin position="783"/>
        <end position="831"/>
    </location>
</feature>
<name>A0A8H7GKM7_9ASCO</name>
<dbReference type="OrthoDB" id="5103085at2759"/>
<dbReference type="Pfam" id="PF16787">
    <property type="entry name" value="NDC10_II"/>
    <property type="match status" value="1"/>
</dbReference>
<keyword evidence="6" id="KW-1185">Reference proteome</keyword>